<keyword evidence="2" id="KW-1185">Reference proteome</keyword>
<evidence type="ECO:0000313" key="2">
    <source>
        <dbReference type="Proteomes" id="UP000218334"/>
    </source>
</evidence>
<protein>
    <submittedName>
        <fullName evidence="1">Uncharacterized protein</fullName>
    </submittedName>
</protein>
<reference evidence="2" key="1">
    <citation type="journal article" date="2017" name="Nat. Ecol. Evol.">
        <title>Genome expansion and lineage-specific genetic innovations in the forest pathogenic fungi Armillaria.</title>
        <authorList>
            <person name="Sipos G."/>
            <person name="Prasanna A.N."/>
            <person name="Walter M.C."/>
            <person name="O'Connor E."/>
            <person name="Balint B."/>
            <person name="Krizsan K."/>
            <person name="Kiss B."/>
            <person name="Hess J."/>
            <person name="Varga T."/>
            <person name="Slot J."/>
            <person name="Riley R."/>
            <person name="Boka B."/>
            <person name="Rigling D."/>
            <person name="Barry K."/>
            <person name="Lee J."/>
            <person name="Mihaltcheva S."/>
            <person name="LaButti K."/>
            <person name="Lipzen A."/>
            <person name="Waldron R."/>
            <person name="Moloney N.M."/>
            <person name="Sperisen C."/>
            <person name="Kredics L."/>
            <person name="Vagvoelgyi C."/>
            <person name="Patrignani A."/>
            <person name="Fitzpatrick D."/>
            <person name="Nagy I."/>
            <person name="Doyle S."/>
            <person name="Anderson J.B."/>
            <person name="Grigoriev I.V."/>
            <person name="Gueldener U."/>
            <person name="Muensterkoetter M."/>
            <person name="Nagy L.G."/>
        </authorList>
    </citation>
    <scope>NUCLEOTIDE SEQUENCE [LARGE SCALE GENOMIC DNA]</scope>
    <source>
        <strain evidence="2">28-4</strain>
    </source>
</reference>
<dbReference type="EMBL" id="KZ293419">
    <property type="protein sequence ID" value="PBK73919.1"/>
    <property type="molecule type" value="Genomic_DNA"/>
</dbReference>
<gene>
    <name evidence="1" type="ORF">ARMSODRAFT_1080923</name>
</gene>
<dbReference type="Proteomes" id="UP000218334">
    <property type="component" value="Unassembled WGS sequence"/>
</dbReference>
<name>A0A2H3BSW3_9AGAR</name>
<sequence length="169" mass="19049">MGQGGWWHMRRLSLFSRDNFRSIKYRLLSMYRRRPGSIVAGNFLPTRNIVVWQASLGQCEDGKMIDAMMQCLMVGYSGTCSREPPTSFPLINATPSQTQAPSTTLQVPIMAYKNDEVFFAGATVLPQALKWPANMDCREWEKIVFHLVPGMLQASRYTATIVNPCSPLP</sequence>
<organism evidence="1 2">
    <name type="scientific">Armillaria solidipes</name>
    <dbReference type="NCBI Taxonomy" id="1076256"/>
    <lineage>
        <taxon>Eukaryota</taxon>
        <taxon>Fungi</taxon>
        <taxon>Dikarya</taxon>
        <taxon>Basidiomycota</taxon>
        <taxon>Agaricomycotina</taxon>
        <taxon>Agaricomycetes</taxon>
        <taxon>Agaricomycetidae</taxon>
        <taxon>Agaricales</taxon>
        <taxon>Marasmiineae</taxon>
        <taxon>Physalacriaceae</taxon>
        <taxon>Armillaria</taxon>
    </lineage>
</organism>
<proteinExistence type="predicted"/>
<dbReference type="AlphaFoldDB" id="A0A2H3BSW3"/>
<evidence type="ECO:0000313" key="1">
    <source>
        <dbReference type="EMBL" id="PBK73919.1"/>
    </source>
</evidence>
<accession>A0A2H3BSW3</accession>